<feature type="transmembrane region" description="Helical" evidence="6">
    <location>
        <begin position="57"/>
        <end position="78"/>
    </location>
</feature>
<evidence type="ECO:0000256" key="5">
    <source>
        <dbReference type="ARBA" id="ARBA00023136"/>
    </source>
</evidence>
<reference evidence="9" key="1">
    <citation type="journal article" date="2019" name="Int. J. Syst. Evol. Microbiol.">
        <title>The Global Catalogue of Microorganisms (GCM) 10K type strain sequencing project: providing services to taxonomists for standard genome sequencing and annotation.</title>
        <authorList>
            <consortium name="The Broad Institute Genomics Platform"/>
            <consortium name="The Broad Institute Genome Sequencing Center for Infectious Disease"/>
            <person name="Wu L."/>
            <person name="Ma J."/>
        </authorList>
    </citation>
    <scope>NUCLEOTIDE SEQUENCE [LARGE SCALE GENOMIC DNA]</scope>
    <source>
        <strain evidence="9">KACC 14058</strain>
    </source>
</reference>
<dbReference type="RefSeq" id="WP_390199159.1">
    <property type="nucleotide sequence ID" value="NZ_JBHSDV010000003.1"/>
</dbReference>
<organism evidence="8 9">
    <name type="scientific">Gracilibacillus marinus</name>
    <dbReference type="NCBI Taxonomy" id="630535"/>
    <lineage>
        <taxon>Bacteria</taxon>
        <taxon>Bacillati</taxon>
        <taxon>Bacillota</taxon>
        <taxon>Bacilli</taxon>
        <taxon>Bacillales</taxon>
        <taxon>Bacillaceae</taxon>
        <taxon>Gracilibacillus</taxon>
    </lineage>
</organism>
<evidence type="ECO:0000256" key="1">
    <source>
        <dbReference type="ARBA" id="ARBA00004651"/>
    </source>
</evidence>
<proteinExistence type="inferred from homology"/>
<feature type="transmembrane region" description="Helical" evidence="6">
    <location>
        <begin position="98"/>
        <end position="120"/>
    </location>
</feature>
<gene>
    <name evidence="8" type="ORF">ACFOZ1_10665</name>
</gene>
<evidence type="ECO:0000256" key="3">
    <source>
        <dbReference type="ARBA" id="ARBA00022692"/>
    </source>
</evidence>
<comment type="subcellular location">
    <subcellularLocation>
        <location evidence="1 6">Cell membrane</location>
        <topology evidence="1 6">Multi-pass membrane protein</topology>
    </subcellularLocation>
</comment>
<evidence type="ECO:0000256" key="6">
    <source>
        <dbReference type="RuleBase" id="RU366058"/>
    </source>
</evidence>
<dbReference type="Proteomes" id="UP001595880">
    <property type="component" value="Unassembled WGS sequence"/>
</dbReference>
<comment type="similarity">
    <text evidence="6">Belongs to the TVP38/TMEM64 family.</text>
</comment>
<evidence type="ECO:0000256" key="4">
    <source>
        <dbReference type="ARBA" id="ARBA00022989"/>
    </source>
</evidence>
<keyword evidence="5 6" id="KW-0472">Membrane</keyword>
<dbReference type="InterPro" id="IPR015414">
    <property type="entry name" value="TMEM64"/>
</dbReference>
<accession>A0ABV8VUS5</accession>
<evidence type="ECO:0000313" key="8">
    <source>
        <dbReference type="EMBL" id="MFC4388262.1"/>
    </source>
</evidence>
<evidence type="ECO:0000313" key="9">
    <source>
        <dbReference type="Proteomes" id="UP001595880"/>
    </source>
</evidence>
<sequence>MMGNVEWLQEFRLIDNYMFIAPIGFIIIHLIRPFFFFPVLLLCVTGGILFGTVAGTVYSVIGLTLSSIIFYGIMQIVPKLTSKCKKVEEKMFGKHKELTLTQICLLRLLPFMHFHLLSYCLYEMSKESFSSYLRTTFITVTPLSFFYTAFGQSIKDVSIYIMIPVCLVMLLLIYITRKKQIIIKWSIFFSS</sequence>
<keyword evidence="9" id="KW-1185">Reference proteome</keyword>
<protein>
    <recommendedName>
        <fullName evidence="6">TVP38/TMEM64 family membrane protein</fullName>
    </recommendedName>
</protein>
<keyword evidence="3 6" id="KW-0812">Transmembrane</keyword>
<feature type="transmembrane region" description="Helical" evidence="6">
    <location>
        <begin position="157"/>
        <end position="175"/>
    </location>
</feature>
<dbReference type="Pfam" id="PF09335">
    <property type="entry name" value="VTT_dom"/>
    <property type="match status" value="1"/>
</dbReference>
<dbReference type="EMBL" id="JBHSDV010000003">
    <property type="protein sequence ID" value="MFC4388262.1"/>
    <property type="molecule type" value="Genomic_DNA"/>
</dbReference>
<keyword evidence="4 6" id="KW-1133">Transmembrane helix</keyword>
<comment type="caution">
    <text evidence="8">The sequence shown here is derived from an EMBL/GenBank/DDBJ whole genome shotgun (WGS) entry which is preliminary data.</text>
</comment>
<dbReference type="PANTHER" id="PTHR12677">
    <property type="entry name" value="GOLGI APPARATUS MEMBRANE PROTEIN TVP38-RELATED"/>
    <property type="match status" value="1"/>
</dbReference>
<keyword evidence="2 6" id="KW-1003">Cell membrane</keyword>
<name>A0ABV8VUS5_9BACI</name>
<feature type="transmembrane region" description="Helical" evidence="6">
    <location>
        <begin position="20"/>
        <end position="50"/>
    </location>
</feature>
<evidence type="ECO:0000256" key="2">
    <source>
        <dbReference type="ARBA" id="ARBA00022475"/>
    </source>
</evidence>
<feature type="transmembrane region" description="Helical" evidence="6">
    <location>
        <begin position="132"/>
        <end position="151"/>
    </location>
</feature>
<feature type="domain" description="VTT" evidence="7">
    <location>
        <begin position="38"/>
        <end position="152"/>
    </location>
</feature>
<evidence type="ECO:0000259" key="7">
    <source>
        <dbReference type="Pfam" id="PF09335"/>
    </source>
</evidence>
<dbReference type="PANTHER" id="PTHR12677:SF59">
    <property type="entry name" value="GOLGI APPARATUS MEMBRANE PROTEIN TVP38-RELATED"/>
    <property type="match status" value="1"/>
</dbReference>
<dbReference type="InterPro" id="IPR032816">
    <property type="entry name" value="VTT_dom"/>
</dbReference>